<dbReference type="GO" id="GO:0003677">
    <property type="term" value="F:DNA binding"/>
    <property type="evidence" value="ECO:0007669"/>
    <property type="project" value="InterPro"/>
</dbReference>
<evidence type="ECO:0000313" key="2">
    <source>
        <dbReference type="Proteomes" id="UP000706122"/>
    </source>
</evidence>
<comment type="caution">
    <text evidence="1">The sequence shown here is derived from an EMBL/GenBank/DDBJ whole genome shotgun (WGS) entry which is preliminary data.</text>
</comment>
<dbReference type="AlphaFoldDB" id="A0AAE3BBL8"/>
<protein>
    <submittedName>
        <fullName evidence="1">XRE family transcriptional regulator</fullName>
    </submittedName>
</protein>
<accession>A0AAE3BBL8</accession>
<proteinExistence type="predicted"/>
<gene>
    <name evidence="1" type="ORF">GS551_18755</name>
</gene>
<name>A0AAE3BBL8_RHOHA</name>
<dbReference type="InterPro" id="IPR010982">
    <property type="entry name" value="Lambda_DNA-bd_dom_sf"/>
</dbReference>
<dbReference type="Proteomes" id="UP000706122">
    <property type="component" value="Unassembled WGS sequence"/>
</dbReference>
<reference evidence="1" key="1">
    <citation type="submission" date="2019-11" db="EMBL/GenBank/DDBJ databases">
        <title>Spread of Macrolides and rifampicin resistant Rhodococcus equi in clinical isolates in the USA.</title>
        <authorList>
            <person name="Alvarez-Narvaez S."/>
            <person name="Huber L."/>
            <person name="Cohen N.D."/>
            <person name="Slovis N."/>
            <person name="Greiter M."/>
            <person name="Giguere S."/>
            <person name="Hart K."/>
        </authorList>
    </citation>
    <scope>NUCLEOTIDE SEQUENCE</scope>
    <source>
        <strain evidence="1">Lh_5</strain>
    </source>
</reference>
<sequence length="69" mass="7569">MKKRDISDPAALAREFGMNRSTTSRVLKGECNAGPEFVMKARAAWGLPFEDLFTEPKSRKKRAPAASAA</sequence>
<organism evidence="1 2">
    <name type="scientific">Rhodococcus hoagii</name>
    <name type="common">Corynebacterium equii</name>
    <dbReference type="NCBI Taxonomy" id="43767"/>
    <lineage>
        <taxon>Bacteria</taxon>
        <taxon>Bacillati</taxon>
        <taxon>Actinomycetota</taxon>
        <taxon>Actinomycetes</taxon>
        <taxon>Mycobacteriales</taxon>
        <taxon>Nocardiaceae</taxon>
        <taxon>Prescottella</taxon>
    </lineage>
</organism>
<evidence type="ECO:0000313" key="1">
    <source>
        <dbReference type="EMBL" id="MBM4716201.1"/>
    </source>
</evidence>
<dbReference type="SUPFAM" id="SSF47413">
    <property type="entry name" value="lambda repressor-like DNA-binding domains"/>
    <property type="match status" value="1"/>
</dbReference>
<dbReference type="EMBL" id="WUYC01000004">
    <property type="protein sequence ID" value="MBM4716201.1"/>
    <property type="molecule type" value="Genomic_DNA"/>
</dbReference>